<sequence length="56" mass="6486">MSEALQETLQAVAQLREQVKTLKEQQAKDSHNNHLPPSFDRFGQRTKRLRQPSGKK</sequence>
<evidence type="ECO:0000313" key="3">
    <source>
        <dbReference type="Proteomes" id="UP000612362"/>
    </source>
</evidence>
<organism evidence="2 3">
    <name type="scientific">Ktedonospora formicarum</name>
    <dbReference type="NCBI Taxonomy" id="2778364"/>
    <lineage>
        <taxon>Bacteria</taxon>
        <taxon>Bacillati</taxon>
        <taxon>Chloroflexota</taxon>
        <taxon>Ktedonobacteria</taxon>
        <taxon>Ktedonobacterales</taxon>
        <taxon>Ktedonobacteraceae</taxon>
        <taxon>Ktedonospora</taxon>
    </lineage>
</organism>
<dbReference type="Proteomes" id="UP000612362">
    <property type="component" value="Unassembled WGS sequence"/>
</dbReference>
<comment type="caution">
    <text evidence="2">The sequence shown here is derived from an EMBL/GenBank/DDBJ whole genome shotgun (WGS) entry which is preliminary data.</text>
</comment>
<reference evidence="2" key="1">
    <citation type="submission" date="2020-10" db="EMBL/GenBank/DDBJ databases">
        <title>Taxonomic study of unclassified bacteria belonging to the class Ktedonobacteria.</title>
        <authorList>
            <person name="Yabe S."/>
            <person name="Wang C.M."/>
            <person name="Zheng Y."/>
            <person name="Sakai Y."/>
            <person name="Cavaletti L."/>
            <person name="Monciardini P."/>
            <person name="Donadio S."/>
        </authorList>
    </citation>
    <scope>NUCLEOTIDE SEQUENCE</scope>
    <source>
        <strain evidence="2">SOSP1-1</strain>
    </source>
</reference>
<dbReference type="EMBL" id="BNJF01000011">
    <property type="protein sequence ID" value="GHO51350.1"/>
    <property type="molecule type" value="Genomic_DNA"/>
</dbReference>
<gene>
    <name evidence="2" type="ORF">KSX_95130</name>
</gene>
<name>A0A8J3N015_9CHLR</name>
<protein>
    <submittedName>
        <fullName evidence="2">Uncharacterized protein</fullName>
    </submittedName>
</protein>
<accession>A0A8J3N015</accession>
<dbReference type="AlphaFoldDB" id="A0A8J3N015"/>
<feature type="compositionally biased region" description="Basic residues" evidence="1">
    <location>
        <begin position="44"/>
        <end position="56"/>
    </location>
</feature>
<evidence type="ECO:0000256" key="1">
    <source>
        <dbReference type="SAM" id="MobiDB-lite"/>
    </source>
</evidence>
<evidence type="ECO:0000313" key="2">
    <source>
        <dbReference type="EMBL" id="GHO51350.1"/>
    </source>
</evidence>
<proteinExistence type="predicted"/>
<feature type="region of interest" description="Disordered" evidence="1">
    <location>
        <begin position="21"/>
        <end position="56"/>
    </location>
</feature>
<feature type="compositionally biased region" description="Basic and acidic residues" evidence="1">
    <location>
        <begin position="21"/>
        <end position="32"/>
    </location>
</feature>
<keyword evidence="3" id="KW-1185">Reference proteome</keyword>